<dbReference type="NCBIfam" id="TIGR03923">
    <property type="entry name" value="T7SS_EccE"/>
    <property type="match status" value="1"/>
</dbReference>
<dbReference type="GO" id="GO:0005886">
    <property type="term" value="C:plasma membrane"/>
    <property type="evidence" value="ECO:0007669"/>
    <property type="project" value="UniProtKB-SubCell"/>
</dbReference>
<sequence>MASRSAERAVSPGRRRPLILLPFTGRAVAIEIAVAALVLALLSGRIVMIVIAAVLVLLVLALVIPIAGRSLGERVRLRVGFARRRPRPVDDVAVPSDLVPLAEWIPGLSVSQTLTGRGEEVGVITDGSAWTAVLAITSDDNLIADKGEQLDLTAMAGLTTQDDVVFAGVQVVTYTVPAPTVVLLGGETPAVQAYRQITKVVPPTVRRTWLCVRLDPRLCLQAVERRGMGKEGIYATLRFGLHRVQSALKRQGISTQALDPLGIYEVLALTAGSGPDHGEARSDEQWQHWTCDGLHHSGHLINRWGQSPSAGYGQLLDAVAGAPVLFAVSSYTFTPGRAAGGGVRLVTPDAQSAGQAEAFVQQRLGGSVRLAPAGGTQIPTVLATIPLGRGAAA</sequence>
<evidence type="ECO:0000256" key="7">
    <source>
        <dbReference type="SAM" id="Phobius"/>
    </source>
</evidence>
<evidence type="ECO:0000259" key="8">
    <source>
        <dbReference type="Pfam" id="PF11203"/>
    </source>
</evidence>
<evidence type="ECO:0000313" key="10">
    <source>
        <dbReference type="Proteomes" id="UP000886842"/>
    </source>
</evidence>
<protein>
    <submittedName>
        <fullName evidence="9">Type VII secretion protein EccE</fullName>
    </submittedName>
</protein>
<evidence type="ECO:0000256" key="4">
    <source>
        <dbReference type="ARBA" id="ARBA00022692"/>
    </source>
</evidence>
<proteinExistence type="inferred from homology"/>
<keyword evidence="3" id="KW-1003">Cell membrane</keyword>
<feature type="domain" description="Type VII secretion system protein EccE" evidence="8">
    <location>
        <begin position="205"/>
        <end position="297"/>
    </location>
</feature>
<evidence type="ECO:0000256" key="1">
    <source>
        <dbReference type="ARBA" id="ARBA00004236"/>
    </source>
</evidence>
<comment type="similarity">
    <text evidence="2">Belongs to the EccE family.</text>
</comment>
<dbReference type="Pfam" id="PF11203">
    <property type="entry name" value="EccE"/>
    <property type="match status" value="1"/>
</dbReference>
<accession>A0A9D1GUI7</accession>
<dbReference type="Proteomes" id="UP000886842">
    <property type="component" value="Unassembled WGS sequence"/>
</dbReference>
<feature type="transmembrane region" description="Helical" evidence="7">
    <location>
        <begin position="20"/>
        <end position="40"/>
    </location>
</feature>
<dbReference type="InterPro" id="IPR021368">
    <property type="entry name" value="T7SS_EccE"/>
</dbReference>
<evidence type="ECO:0000256" key="2">
    <source>
        <dbReference type="ARBA" id="ARBA00007759"/>
    </source>
</evidence>
<organism evidence="9 10">
    <name type="scientific">Candidatus Avipropionibacterium avicola</name>
    <dbReference type="NCBI Taxonomy" id="2840701"/>
    <lineage>
        <taxon>Bacteria</taxon>
        <taxon>Bacillati</taxon>
        <taxon>Actinomycetota</taxon>
        <taxon>Actinomycetes</taxon>
        <taxon>Propionibacteriales</taxon>
        <taxon>Propionibacteriaceae</taxon>
        <taxon>Propionibacteriaceae incertae sedis</taxon>
        <taxon>Candidatus Avipropionibacterium</taxon>
    </lineage>
</organism>
<comment type="caution">
    <text evidence="9">The sequence shown here is derived from an EMBL/GenBank/DDBJ whole genome shotgun (WGS) entry which is preliminary data.</text>
</comment>
<keyword evidence="5 7" id="KW-1133">Transmembrane helix</keyword>
<reference evidence="9" key="2">
    <citation type="journal article" date="2021" name="PeerJ">
        <title>Extensive microbial diversity within the chicken gut microbiome revealed by metagenomics and culture.</title>
        <authorList>
            <person name="Gilroy R."/>
            <person name="Ravi A."/>
            <person name="Getino M."/>
            <person name="Pursley I."/>
            <person name="Horton D.L."/>
            <person name="Alikhan N.F."/>
            <person name="Baker D."/>
            <person name="Gharbi K."/>
            <person name="Hall N."/>
            <person name="Watson M."/>
            <person name="Adriaenssens E.M."/>
            <person name="Foster-Nyarko E."/>
            <person name="Jarju S."/>
            <person name="Secka A."/>
            <person name="Antonio M."/>
            <person name="Oren A."/>
            <person name="Chaudhuri R.R."/>
            <person name="La Ragione R."/>
            <person name="Hildebrand F."/>
            <person name="Pallen M.J."/>
        </authorList>
    </citation>
    <scope>NUCLEOTIDE SEQUENCE</scope>
    <source>
        <strain evidence="9">ChiGjej1B1-24693</strain>
    </source>
</reference>
<evidence type="ECO:0000256" key="3">
    <source>
        <dbReference type="ARBA" id="ARBA00022475"/>
    </source>
</evidence>
<feature type="transmembrane region" description="Helical" evidence="7">
    <location>
        <begin position="46"/>
        <end position="68"/>
    </location>
</feature>
<keyword evidence="4 7" id="KW-0812">Transmembrane</keyword>
<keyword evidence="6 7" id="KW-0472">Membrane</keyword>
<evidence type="ECO:0000313" key="9">
    <source>
        <dbReference type="EMBL" id="HIT74021.1"/>
    </source>
</evidence>
<evidence type="ECO:0000256" key="6">
    <source>
        <dbReference type="ARBA" id="ARBA00023136"/>
    </source>
</evidence>
<dbReference type="EMBL" id="DVLP01000013">
    <property type="protein sequence ID" value="HIT74021.1"/>
    <property type="molecule type" value="Genomic_DNA"/>
</dbReference>
<name>A0A9D1GUI7_9ACTN</name>
<evidence type="ECO:0000256" key="5">
    <source>
        <dbReference type="ARBA" id="ARBA00022989"/>
    </source>
</evidence>
<comment type="subcellular location">
    <subcellularLocation>
        <location evidence="1">Cell membrane</location>
    </subcellularLocation>
</comment>
<reference evidence="9" key="1">
    <citation type="submission" date="2020-10" db="EMBL/GenBank/DDBJ databases">
        <authorList>
            <person name="Gilroy R."/>
        </authorList>
    </citation>
    <scope>NUCLEOTIDE SEQUENCE</scope>
    <source>
        <strain evidence="9">ChiGjej1B1-24693</strain>
    </source>
</reference>
<dbReference type="AlphaFoldDB" id="A0A9D1GUI7"/>
<dbReference type="InterPro" id="IPR050051">
    <property type="entry name" value="EccE_dom"/>
</dbReference>
<gene>
    <name evidence="9" type="primary">eccE</name>
    <name evidence="9" type="ORF">IAA98_00370</name>
</gene>